<evidence type="ECO:0000313" key="1">
    <source>
        <dbReference type="EMBL" id="RCS22702.1"/>
    </source>
</evidence>
<dbReference type="Proteomes" id="UP000253420">
    <property type="component" value="Unassembled WGS sequence"/>
</dbReference>
<proteinExistence type="predicted"/>
<gene>
    <name evidence="1" type="ORF">DUT91_17705</name>
</gene>
<comment type="caution">
    <text evidence="1">The sequence shown here is derived from an EMBL/GenBank/DDBJ whole genome shotgun (WGS) entry which is preliminary data.</text>
</comment>
<evidence type="ECO:0000313" key="2">
    <source>
        <dbReference type="Proteomes" id="UP000253420"/>
    </source>
</evidence>
<keyword evidence="2" id="KW-1185">Reference proteome</keyword>
<dbReference type="AlphaFoldDB" id="A0A368K2S9"/>
<dbReference type="RefSeq" id="WP_114441819.1">
    <property type="nucleotide sequence ID" value="NZ_QOZG01000007.1"/>
</dbReference>
<sequence>MFDFYHLPILNARHAQLGNAVLIGIGFEVDVDGCEKSMYSICSSGKDRMILQAMKLTGVAAEEHEKNMAGRSK</sequence>
<protein>
    <submittedName>
        <fullName evidence="1">Uncharacterized protein</fullName>
    </submittedName>
</protein>
<organism evidence="1 2">
    <name type="scientific">Phyllobacterium salinisoli</name>
    <dbReference type="NCBI Taxonomy" id="1899321"/>
    <lineage>
        <taxon>Bacteria</taxon>
        <taxon>Pseudomonadati</taxon>
        <taxon>Pseudomonadota</taxon>
        <taxon>Alphaproteobacteria</taxon>
        <taxon>Hyphomicrobiales</taxon>
        <taxon>Phyllobacteriaceae</taxon>
        <taxon>Phyllobacterium</taxon>
    </lineage>
</organism>
<reference evidence="1 2" key="1">
    <citation type="submission" date="2018-07" db="EMBL/GenBank/DDBJ databases">
        <title>The draft genome of Phyllobacterium salinisoli.</title>
        <authorList>
            <person name="Liu L."/>
            <person name="Li L."/>
            <person name="Zhang X."/>
            <person name="Liang L."/>
        </authorList>
    </citation>
    <scope>NUCLEOTIDE SEQUENCE [LARGE SCALE GENOMIC DNA]</scope>
    <source>
        <strain evidence="1 2">LLAN61</strain>
    </source>
</reference>
<dbReference type="EMBL" id="QOZG01000007">
    <property type="protein sequence ID" value="RCS22702.1"/>
    <property type="molecule type" value="Genomic_DNA"/>
</dbReference>
<name>A0A368K2S9_9HYPH</name>
<accession>A0A368K2S9</accession>